<dbReference type="GeneID" id="108806011"/>
<evidence type="ECO:0000313" key="4">
    <source>
        <dbReference type="RefSeq" id="XP_018433522.1"/>
    </source>
</evidence>
<dbReference type="RefSeq" id="XP_018433522.1">
    <property type="nucleotide sequence ID" value="XM_018578020.2"/>
</dbReference>
<sequence length="296" mass="33868">MDPEDSKLDDPKDSRLDPDDSKVDPDDSRLDPSSKKRALESEGREEDKKRHNSEKLSDESPLASPSFAEWDSSDSETELEEYYIPNQLIIWNLHDETVKRDIREFFNKKSTRVMMADIDSQGKPLRNATVWFKCLEDTKEAFKKQGQKLRGLPVRMKRPRTNLVVLAVSGFEPGSTEEVIKGQLTTFFKSSGVIRKIFIPKDENTGQCLSFGYVFLKKKSTKAEQENLDEIGGPSFEAVDCTAQVRFREIRAAMEAEGTMDPEEEEEEAEKEESEDELVAMDPKLMDKLLKEWLGN</sequence>
<feature type="region of interest" description="Disordered" evidence="1">
    <location>
        <begin position="255"/>
        <end position="278"/>
    </location>
</feature>
<keyword evidence="3" id="KW-1185">Reference proteome</keyword>
<dbReference type="InterPro" id="IPR012677">
    <property type="entry name" value="Nucleotide-bd_a/b_plait_sf"/>
</dbReference>
<dbReference type="KEGG" id="rsz:108806011"/>
<proteinExistence type="predicted"/>
<dbReference type="GO" id="GO:0003723">
    <property type="term" value="F:RNA binding"/>
    <property type="evidence" value="ECO:0007669"/>
    <property type="project" value="InterPro"/>
</dbReference>
<evidence type="ECO:0000313" key="3">
    <source>
        <dbReference type="Proteomes" id="UP000504610"/>
    </source>
</evidence>
<evidence type="ECO:0000256" key="1">
    <source>
        <dbReference type="SAM" id="MobiDB-lite"/>
    </source>
</evidence>
<feature type="region of interest" description="Disordered" evidence="1">
    <location>
        <begin position="1"/>
        <end position="71"/>
    </location>
</feature>
<evidence type="ECO:0000259" key="2">
    <source>
        <dbReference type="SMART" id="SM00360"/>
    </source>
</evidence>
<dbReference type="SUPFAM" id="SSF54928">
    <property type="entry name" value="RNA-binding domain, RBD"/>
    <property type="match status" value="1"/>
</dbReference>
<feature type="domain" description="RRM" evidence="2">
    <location>
        <begin position="165"/>
        <end position="246"/>
    </location>
</feature>
<dbReference type="Proteomes" id="UP000504610">
    <property type="component" value="Chromosome 6"/>
</dbReference>
<reference evidence="4 5" key="2">
    <citation type="submission" date="2025-04" db="UniProtKB">
        <authorList>
            <consortium name="RefSeq"/>
        </authorList>
    </citation>
    <scope>IDENTIFICATION</scope>
    <source>
        <tissue evidence="4 5">Leaf</tissue>
    </source>
</reference>
<dbReference type="OrthoDB" id="1113664at2759"/>
<accession>A0A6J0JF82</accession>
<dbReference type="Gene3D" id="3.30.70.330">
    <property type="match status" value="2"/>
</dbReference>
<dbReference type="SMART" id="SM00360">
    <property type="entry name" value="RRM"/>
    <property type="match status" value="2"/>
</dbReference>
<feature type="compositionally biased region" description="Acidic residues" evidence="1">
    <location>
        <begin position="258"/>
        <end position="278"/>
    </location>
</feature>
<dbReference type="AlphaFoldDB" id="A0A6J0JF82"/>
<dbReference type="InterPro" id="IPR000504">
    <property type="entry name" value="RRM_dom"/>
</dbReference>
<evidence type="ECO:0000313" key="5">
    <source>
        <dbReference type="RefSeq" id="XP_018433523.1"/>
    </source>
</evidence>
<feature type="domain" description="RRM" evidence="2">
    <location>
        <begin position="87"/>
        <end position="157"/>
    </location>
</feature>
<dbReference type="InterPro" id="IPR035979">
    <property type="entry name" value="RBD_domain_sf"/>
</dbReference>
<gene>
    <name evidence="4 5" type="primary">LOC108806011</name>
</gene>
<organism evidence="3 4">
    <name type="scientific">Raphanus sativus</name>
    <name type="common">Radish</name>
    <name type="synonym">Raphanus raphanistrum var. sativus</name>
    <dbReference type="NCBI Taxonomy" id="3726"/>
    <lineage>
        <taxon>Eukaryota</taxon>
        <taxon>Viridiplantae</taxon>
        <taxon>Streptophyta</taxon>
        <taxon>Embryophyta</taxon>
        <taxon>Tracheophyta</taxon>
        <taxon>Spermatophyta</taxon>
        <taxon>Magnoliopsida</taxon>
        <taxon>eudicotyledons</taxon>
        <taxon>Gunneridae</taxon>
        <taxon>Pentapetalae</taxon>
        <taxon>rosids</taxon>
        <taxon>malvids</taxon>
        <taxon>Brassicales</taxon>
        <taxon>Brassicaceae</taxon>
        <taxon>Brassiceae</taxon>
        <taxon>Raphanus</taxon>
    </lineage>
</organism>
<name>A0A6J0JF82_RAPSA</name>
<protein>
    <submittedName>
        <fullName evidence="4 5">Uncharacterized protein LOC108806011</fullName>
    </submittedName>
</protein>
<dbReference type="RefSeq" id="XP_018433523.1">
    <property type="nucleotide sequence ID" value="XM_018578021.2"/>
</dbReference>
<feature type="compositionally biased region" description="Basic and acidic residues" evidence="1">
    <location>
        <begin position="1"/>
        <end position="58"/>
    </location>
</feature>
<reference evidence="3" key="1">
    <citation type="journal article" date="2019" name="Database">
        <title>The radish genome database (RadishGD): an integrated information resource for radish genomics.</title>
        <authorList>
            <person name="Yu H.J."/>
            <person name="Baek S."/>
            <person name="Lee Y.J."/>
            <person name="Cho A."/>
            <person name="Mun J.H."/>
        </authorList>
    </citation>
    <scope>NUCLEOTIDE SEQUENCE [LARGE SCALE GENOMIC DNA]</scope>
    <source>
        <strain evidence="3">cv. WK10039</strain>
    </source>
</reference>